<dbReference type="InterPro" id="IPR010262">
    <property type="entry name" value="Arylsulfotransferase_bact"/>
</dbReference>
<reference evidence="1" key="1">
    <citation type="submission" date="2018-05" db="EMBL/GenBank/DDBJ databases">
        <authorList>
            <person name="Lanie J.A."/>
            <person name="Ng W.-L."/>
            <person name="Kazmierczak K.M."/>
            <person name="Andrzejewski T.M."/>
            <person name="Davidsen T.M."/>
            <person name="Wayne K.J."/>
            <person name="Tettelin H."/>
            <person name="Glass J.I."/>
            <person name="Rusch D."/>
            <person name="Podicherti R."/>
            <person name="Tsui H.-C.T."/>
            <person name="Winkler M.E."/>
        </authorList>
    </citation>
    <scope>NUCLEOTIDE SEQUENCE</scope>
</reference>
<feature type="non-terminal residue" evidence="1">
    <location>
        <position position="287"/>
    </location>
</feature>
<dbReference type="SUPFAM" id="SSF50998">
    <property type="entry name" value="Quinoprotein alcohol dehydrogenase-like"/>
    <property type="match status" value="1"/>
</dbReference>
<organism evidence="1">
    <name type="scientific">marine metagenome</name>
    <dbReference type="NCBI Taxonomy" id="408172"/>
    <lineage>
        <taxon>unclassified sequences</taxon>
        <taxon>metagenomes</taxon>
        <taxon>ecological metagenomes</taxon>
    </lineage>
</organism>
<dbReference type="GO" id="GO:0004062">
    <property type="term" value="F:aryl sulfotransferase activity"/>
    <property type="evidence" value="ECO:0007669"/>
    <property type="project" value="InterPro"/>
</dbReference>
<proteinExistence type="predicted"/>
<evidence type="ECO:0008006" key="2">
    <source>
        <dbReference type="Google" id="ProtNLM"/>
    </source>
</evidence>
<dbReference type="Pfam" id="PF05935">
    <property type="entry name" value="Arylsulfotrans"/>
    <property type="match status" value="1"/>
</dbReference>
<name>A0A382AXT2_9ZZZZ</name>
<dbReference type="EMBL" id="UINC01027119">
    <property type="protein sequence ID" value="SVB05823.1"/>
    <property type="molecule type" value="Genomic_DNA"/>
</dbReference>
<dbReference type="PANTHER" id="PTHR35340">
    <property type="entry name" value="PQQ ENZYME REPEAT PROTEIN-RELATED"/>
    <property type="match status" value="1"/>
</dbReference>
<evidence type="ECO:0000313" key="1">
    <source>
        <dbReference type="EMBL" id="SVB05823.1"/>
    </source>
</evidence>
<accession>A0A382AXT2</accession>
<dbReference type="InterPro" id="IPR011047">
    <property type="entry name" value="Quinoprotein_ADH-like_sf"/>
</dbReference>
<dbReference type="InterPro" id="IPR053143">
    <property type="entry name" value="Arylsulfate_ST"/>
</dbReference>
<dbReference type="AlphaFoldDB" id="A0A382AXT2"/>
<dbReference type="PANTHER" id="PTHR35340:SF10">
    <property type="entry name" value="CYTOPLASMIC PROTEIN"/>
    <property type="match status" value="1"/>
</dbReference>
<protein>
    <recommendedName>
        <fullName evidence="2">Arylsulfotransferase N-terminal domain-containing protein</fullName>
    </recommendedName>
</protein>
<gene>
    <name evidence="1" type="ORF">METZ01_LOCUS158677</name>
</gene>
<sequence length="287" mass="32332">MPNLELPDGFPPIVIRHCDAGRREPGYIVVSLGKSIRAISRSSEFEALIALDQNGDVAWYWQSGVSLMDVKLTSKGTLLVLTTDGCIQEINFSGKVLRKWSTPGRNPTNIKGSISVNTPYFHHAVQELPNGNIAALSITSRDFNDYPLNQENPNGEKGPRRLVGDTLVEFQPDGEIVNEFDFFEILDPYRFGYGLDGPFWSLVDVVPRGADWSHANGLFYDRSDDSFIITVRHQDCAIKIDRHTGKLNWILGTPEGWSEHWQEKLLTPTHDIKWHWHPHDPSVTADG</sequence>